<feature type="compositionally biased region" description="Polar residues" evidence="1">
    <location>
        <begin position="1"/>
        <end position="15"/>
    </location>
</feature>
<dbReference type="RefSeq" id="WP_214296773.1">
    <property type="nucleotide sequence ID" value="NZ_JAHDYS010000003.1"/>
</dbReference>
<accession>A0ABS5U5X6</accession>
<gene>
    <name evidence="3" type="ORF">KJB30_04685</name>
</gene>
<keyword evidence="2" id="KW-0472">Membrane</keyword>
<keyword evidence="4" id="KW-1185">Reference proteome</keyword>
<feature type="transmembrane region" description="Helical" evidence="2">
    <location>
        <begin position="97"/>
        <end position="117"/>
    </location>
</feature>
<dbReference type="EMBL" id="JAHDYS010000003">
    <property type="protein sequence ID" value="MBT1071068.1"/>
    <property type="molecule type" value="Genomic_DNA"/>
</dbReference>
<reference evidence="3 4" key="1">
    <citation type="submission" date="2021-05" db="EMBL/GenBank/DDBJ databases">
        <title>The draft genome of Geobacter chapellei DSM 13688.</title>
        <authorList>
            <person name="Xu Z."/>
            <person name="Masuda Y."/>
            <person name="Itoh H."/>
            <person name="Senoo K."/>
        </authorList>
    </citation>
    <scope>NUCLEOTIDE SEQUENCE [LARGE SCALE GENOMIC DNA]</scope>
    <source>
        <strain evidence="3 4">DSM 13688</strain>
    </source>
</reference>
<sequence length="216" mass="24805">MAATNKQQTWSGVNNESKRTTEEEGRGKVVCPLNVPSEKNPAYPIVLKYKHLFYFFVMFALAGCYVFAVFGSIIPYLSTGNLAAIWPTNEGSLATKSILFILSWILVIYSPTIIQIYRMGDVIFYKTCVEVNPYLRIFEKRTIYYESMHVKVRGDRAMFLTNSKPPLWTEDLFNYWKSIYWDGIVVTFTDMVVEDSESISQATKIIKEKATSITSF</sequence>
<comment type="caution">
    <text evidence="3">The sequence shown here is derived from an EMBL/GenBank/DDBJ whole genome shotgun (WGS) entry which is preliminary data.</text>
</comment>
<evidence type="ECO:0000313" key="3">
    <source>
        <dbReference type="EMBL" id="MBT1071068.1"/>
    </source>
</evidence>
<organism evidence="3 4">
    <name type="scientific">Pelotalea chapellei</name>
    <dbReference type="NCBI Taxonomy" id="44671"/>
    <lineage>
        <taxon>Bacteria</taxon>
        <taxon>Pseudomonadati</taxon>
        <taxon>Thermodesulfobacteriota</taxon>
        <taxon>Desulfuromonadia</taxon>
        <taxon>Geobacterales</taxon>
        <taxon>Geobacteraceae</taxon>
        <taxon>Pelotalea</taxon>
    </lineage>
</organism>
<proteinExistence type="predicted"/>
<keyword evidence="2" id="KW-0812">Transmembrane</keyword>
<evidence type="ECO:0000256" key="1">
    <source>
        <dbReference type="SAM" id="MobiDB-lite"/>
    </source>
</evidence>
<keyword evidence="2" id="KW-1133">Transmembrane helix</keyword>
<feature type="region of interest" description="Disordered" evidence="1">
    <location>
        <begin position="1"/>
        <end position="23"/>
    </location>
</feature>
<name>A0ABS5U5X6_9BACT</name>
<protein>
    <recommendedName>
        <fullName evidence="5">Photosystem I assembly protein Ycf4</fullName>
    </recommendedName>
</protein>
<feature type="transmembrane region" description="Helical" evidence="2">
    <location>
        <begin position="52"/>
        <end position="77"/>
    </location>
</feature>
<dbReference type="Proteomes" id="UP000784128">
    <property type="component" value="Unassembled WGS sequence"/>
</dbReference>
<evidence type="ECO:0008006" key="5">
    <source>
        <dbReference type="Google" id="ProtNLM"/>
    </source>
</evidence>
<evidence type="ECO:0000313" key="4">
    <source>
        <dbReference type="Proteomes" id="UP000784128"/>
    </source>
</evidence>
<evidence type="ECO:0000256" key="2">
    <source>
        <dbReference type="SAM" id="Phobius"/>
    </source>
</evidence>